<accession>A0A9Q1QSV0</accession>
<organism evidence="2 3">
    <name type="scientific">Carnegiea gigantea</name>
    <dbReference type="NCBI Taxonomy" id="171969"/>
    <lineage>
        <taxon>Eukaryota</taxon>
        <taxon>Viridiplantae</taxon>
        <taxon>Streptophyta</taxon>
        <taxon>Embryophyta</taxon>
        <taxon>Tracheophyta</taxon>
        <taxon>Spermatophyta</taxon>
        <taxon>Magnoliopsida</taxon>
        <taxon>eudicotyledons</taxon>
        <taxon>Gunneridae</taxon>
        <taxon>Pentapetalae</taxon>
        <taxon>Caryophyllales</taxon>
        <taxon>Cactineae</taxon>
        <taxon>Cactaceae</taxon>
        <taxon>Cactoideae</taxon>
        <taxon>Echinocereeae</taxon>
        <taxon>Carnegiea</taxon>
    </lineage>
</organism>
<proteinExistence type="predicted"/>
<dbReference type="AlphaFoldDB" id="A0A9Q1QSV0"/>
<feature type="compositionally biased region" description="Polar residues" evidence="1">
    <location>
        <begin position="114"/>
        <end position="133"/>
    </location>
</feature>
<feature type="compositionally biased region" description="Low complexity" evidence="1">
    <location>
        <begin position="82"/>
        <end position="92"/>
    </location>
</feature>
<evidence type="ECO:0000313" key="3">
    <source>
        <dbReference type="Proteomes" id="UP001153076"/>
    </source>
</evidence>
<feature type="compositionally biased region" description="Acidic residues" evidence="1">
    <location>
        <begin position="221"/>
        <end position="255"/>
    </location>
</feature>
<feature type="compositionally biased region" description="Polar residues" evidence="1">
    <location>
        <begin position="151"/>
        <end position="162"/>
    </location>
</feature>
<dbReference type="Proteomes" id="UP001153076">
    <property type="component" value="Unassembled WGS sequence"/>
</dbReference>
<name>A0A9Q1QSV0_9CARY</name>
<dbReference type="OrthoDB" id="683469at2759"/>
<keyword evidence="3" id="KW-1185">Reference proteome</keyword>
<reference evidence="2" key="1">
    <citation type="submission" date="2022-04" db="EMBL/GenBank/DDBJ databases">
        <title>Carnegiea gigantea Genome sequencing and assembly v2.</title>
        <authorList>
            <person name="Copetti D."/>
            <person name="Sanderson M.J."/>
            <person name="Burquez A."/>
            <person name="Wojciechowski M.F."/>
        </authorList>
    </citation>
    <scope>NUCLEOTIDE SEQUENCE</scope>
    <source>
        <strain evidence="2">SGP5-SGP5p</strain>
        <tissue evidence="2">Aerial part</tissue>
    </source>
</reference>
<feature type="compositionally biased region" description="Low complexity" evidence="1">
    <location>
        <begin position="54"/>
        <end position="71"/>
    </location>
</feature>
<gene>
    <name evidence="2" type="ORF">Cgig2_008166</name>
</gene>
<feature type="region of interest" description="Disordered" evidence="1">
    <location>
        <begin position="402"/>
        <end position="433"/>
    </location>
</feature>
<feature type="region of interest" description="Disordered" evidence="1">
    <location>
        <begin position="1"/>
        <end position="164"/>
    </location>
</feature>
<feature type="compositionally biased region" description="Low complexity" evidence="1">
    <location>
        <begin position="28"/>
        <end position="42"/>
    </location>
</feature>
<evidence type="ECO:0000313" key="2">
    <source>
        <dbReference type="EMBL" id="KAJ8453282.1"/>
    </source>
</evidence>
<evidence type="ECO:0000256" key="1">
    <source>
        <dbReference type="SAM" id="MobiDB-lite"/>
    </source>
</evidence>
<feature type="region of interest" description="Disordered" evidence="1">
    <location>
        <begin position="213"/>
        <end position="255"/>
    </location>
</feature>
<feature type="compositionally biased region" description="Basic and acidic residues" evidence="1">
    <location>
        <begin position="346"/>
        <end position="356"/>
    </location>
</feature>
<feature type="region of interest" description="Disordered" evidence="1">
    <location>
        <begin position="343"/>
        <end position="370"/>
    </location>
</feature>
<sequence length="521" mass="57990">MSCRPRTRSQTSEVVNIASPKEMTLQARPTSSSRPRIRSQTSEANRASPKDPTPKASPTSSSRPRTRSQTSEANGASPKDPTPIATPTSSSRPRTRSQTLEVNGASPKDPTPTAIPTSSSRPRIRLLTSSPKGSSYLFPSEAPNLPRTPRMRSTQPGNASQPPLSPVSMVCLDLSVLNLTELVDLDVNTLAKEPEPYVDELADFVGEMQEERGNNEGDIMSNDDSEDADFNEAEQEPVDEYDDTSLDEESFSSDEGLDDMEVEFDTEDKMSFGREIIHVEGDRNLVVNKMTRVFNKGVMWSRNRDGSVENYRKLYDTIVHPISAPTMWESRTLPQLDVPYSQVKKGRPEEHKRRDPQPLPPAIGTTSFGSGTTRCRKCKQLGHNSATCGRPRDEYGRVIQKNKNKATSAGVQKRKRKANLGGGEQTRRAKTKKSKSRALKLALSSMALGLKNAWDRLKLTEEEEEVVVCAEEESDERLEQISLCLRGRLLTENYFNVGAMKTVMKNIWKPAKGVVMREMDN</sequence>
<dbReference type="EMBL" id="JAKOGI010000001">
    <property type="protein sequence ID" value="KAJ8453282.1"/>
    <property type="molecule type" value="Genomic_DNA"/>
</dbReference>
<comment type="caution">
    <text evidence="2">The sequence shown here is derived from an EMBL/GenBank/DDBJ whole genome shotgun (WGS) entry which is preliminary data.</text>
</comment>
<protein>
    <submittedName>
        <fullName evidence="2">Uncharacterized protein</fullName>
    </submittedName>
</protein>